<reference evidence="1 2" key="1">
    <citation type="submission" date="2018-11" db="EMBL/GenBank/DDBJ databases">
        <title>Schleiferia aggregans sp. nov., a moderately thermophilic heterotrophic bacterium isolated from microbial mats at a terrestrial hot spring.</title>
        <authorList>
            <person name="Iino T."/>
            <person name="Ohkuma M."/>
            <person name="Haruta S."/>
        </authorList>
    </citation>
    <scope>NUCLEOTIDE SEQUENCE [LARGE SCALE GENOMIC DNA]</scope>
    <source>
        <strain evidence="1 2">LA</strain>
    </source>
</reference>
<sequence length="128" mass="14919">MSVSTIRFTESGLQIEIRVFKDDLEKVLNDDFENLEKNPQKVYVYFEKHFQLYDDQKTLKILFKDIIDKGDAVLIVGTTSSSSVNHLKVKNIIFIDEFSAQKNIVHIYRNDKIKTTVLDARTTEYTLP</sequence>
<keyword evidence="2" id="KW-1185">Reference proteome</keyword>
<evidence type="ECO:0000313" key="1">
    <source>
        <dbReference type="EMBL" id="GCD76551.1"/>
    </source>
</evidence>
<evidence type="ECO:0000313" key="2">
    <source>
        <dbReference type="Proteomes" id="UP000286715"/>
    </source>
</evidence>
<dbReference type="Pfam" id="PF20420">
    <property type="entry name" value="DUF6702"/>
    <property type="match status" value="1"/>
</dbReference>
<dbReference type="AlphaFoldDB" id="A0A401XHR2"/>
<dbReference type="Proteomes" id="UP000286715">
    <property type="component" value="Unassembled WGS sequence"/>
</dbReference>
<dbReference type="EMBL" id="BHZE01000001">
    <property type="protein sequence ID" value="GCD76551.1"/>
    <property type="molecule type" value="Genomic_DNA"/>
</dbReference>
<proteinExistence type="predicted"/>
<name>A0A401XHR2_9FLAO</name>
<protein>
    <submittedName>
        <fullName evidence="1">Uncharacterized protein</fullName>
    </submittedName>
</protein>
<organism evidence="1 2">
    <name type="scientific">Thermaurantimonas aggregans</name>
    <dbReference type="NCBI Taxonomy" id="2173829"/>
    <lineage>
        <taxon>Bacteria</taxon>
        <taxon>Pseudomonadati</taxon>
        <taxon>Bacteroidota</taxon>
        <taxon>Flavobacteriia</taxon>
        <taxon>Flavobacteriales</taxon>
        <taxon>Schleiferiaceae</taxon>
        <taxon>Thermaurantimonas</taxon>
    </lineage>
</organism>
<dbReference type="InterPro" id="IPR046525">
    <property type="entry name" value="DUF6702"/>
</dbReference>
<comment type="caution">
    <text evidence="1">The sequence shown here is derived from an EMBL/GenBank/DDBJ whole genome shotgun (WGS) entry which is preliminary data.</text>
</comment>
<gene>
    <name evidence="1" type="ORF">JCM31826_00330</name>
</gene>
<accession>A0A401XHR2</accession>